<reference evidence="1" key="1">
    <citation type="submission" date="2022-05" db="EMBL/GenBank/DDBJ databases">
        <authorList>
            <person name="Friedrich I."/>
            <person name="Poehlein A."/>
            <person name="Schneider D."/>
            <person name="Hertel R."/>
            <person name="Daniel R."/>
        </authorList>
    </citation>
    <scope>NUCLEOTIDE SEQUENCE</scope>
</reference>
<sequence length="88" mass="9834">MTLTPEDLEAQHRAILESMTQDQMLVMAREMVASRARLESARVGQFVTRKDSLDAVFAAEAAARDLGAEPKIDFFLPLDNDFPEARLP</sequence>
<name>A0A9E7MPW7_9CAUD</name>
<gene>
    <name evidence="1" type="ORF">KABACHOK_02920</name>
</gene>
<accession>A0A9E7MPW7</accession>
<evidence type="ECO:0000313" key="1">
    <source>
        <dbReference type="EMBL" id="USN14128.1"/>
    </source>
</evidence>
<proteinExistence type="predicted"/>
<dbReference type="EMBL" id="ON529852">
    <property type="protein sequence ID" value="USN14128.1"/>
    <property type="molecule type" value="Genomic_DNA"/>
</dbReference>
<keyword evidence="2" id="KW-1185">Reference proteome</keyword>
<protein>
    <submittedName>
        <fullName evidence="1">Uncharacterized protein</fullName>
    </submittedName>
</protein>
<evidence type="ECO:0000313" key="2">
    <source>
        <dbReference type="Proteomes" id="UP001056685"/>
    </source>
</evidence>
<organism evidence="1 2">
    <name type="scientific">Brevundimonas phage vB_BpoS-Kabachok</name>
    <dbReference type="NCBI Taxonomy" id="2948600"/>
    <lineage>
        <taxon>Viruses</taxon>
        <taxon>Duplodnaviria</taxon>
        <taxon>Heunggongvirae</taxon>
        <taxon>Uroviricota</taxon>
        <taxon>Caudoviricetes</taxon>
        <taxon>Jeanschmidtviridae</taxon>
        <taxon>Marchewkavirus</taxon>
        <taxon>Marchewkavirus kabachok</taxon>
    </lineage>
</organism>
<dbReference type="Proteomes" id="UP001056685">
    <property type="component" value="Segment"/>
</dbReference>